<dbReference type="Gene3D" id="3.20.20.80">
    <property type="entry name" value="Glycosidases"/>
    <property type="match status" value="1"/>
</dbReference>
<dbReference type="SUPFAM" id="SSF51445">
    <property type="entry name" value="(Trans)glycosidases"/>
    <property type="match status" value="1"/>
</dbReference>
<dbReference type="Pfam" id="PF00150">
    <property type="entry name" value="Cellulase"/>
    <property type="match status" value="1"/>
</dbReference>
<gene>
    <name evidence="7" type="ORF">AMATHDRAFT_65945</name>
</gene>
<feature type="domain" description="Glycoside hydrolase family 5" evidence="6">
    <location>
        <begin position="96"/>
        <end position="389"/>
    </location>
</feature>
<evidence type="ECO:0000313" key="8">
    <source>
        <dbReference type="Proteomes" id="UP000242287"/>
    </source>
</evidence>
<reference evidence="7 8" key="1">
    <citation type="submission" date="2014-02" db="EMBL/GenBank/DDBJ databases">
        <title>Transposable element dynamics among asymbiotic and ectomycorrhizal Amanita fungi.</title>
        <authorList>
            <consortium name="DOE Joint Genome Institute"/>
            <person name="Hess J."/>
            <person name="Skrede I."/>
            <person name="Wolfe B."/>
            <person name="LaButti K."/>
            <person name="Ohm R.A."/>
            <person name="Grigoriev I.V."/>
            <person name="Pringle A."/>
        </authorList>
    </citation>
    <scope>NUCLEOTIDE SEQUENCE [LARGE SCALE GENOMIC DNA]</scope>
    <source>
        <strain evidence="7 8">SKay4041</strain>
    </source>
</reference>
<evidence type="ECO:0000256" key="5">
    <source>
        <dbReference type="SAM" id="MobiDB-lite"/>
    </source>
</evidence>
<evidence type="ECO:0000313" key="7">
    <source>
        <dbReference type="EMBL" id="PFH48234.1"/>
    </source>
</evidence>
<evidence type="ECO:0000259" key="6">
    <source>
        <dbReference type="Pfam" id="PF00150"/>
    </source>
</evidence>
<keyword evidence="3 4" id="KW-0326">Glycosidase</keyword>
<protein>
    <submittedName>
        <fullName evidence="7">Glycoside hydrolase family 5 protein</fullName>
    </submittedName>
</protein>
<dbReference type="STRING" id="703135.A0A2A9NFZ1"/>
<dbReference type="OrthoDB" id="1887033at2759"/>
<keyword evidence="2 4" id="KW-0378">Hydrolase</keyword>
<dbReference type="PANTHER" id="PTHR31297">
    <property type="entry name" value="GLUCAN ENDO-1,6-BETA-GLUCOSIDASE B"/>
    <property type="match status" value="1"/>
</dbReference>
<dbReference type="InterPro" id="IPR017853">
    <property type="entry name" value="GH"/>
</dbReference>
<dbReference type="EMBL" id="KZ302071">
    <property type="protein sequence ID" value="PFH48234.1"/>
    <property type="molecule type" value="Genomic_DNA"/>
</dbReference>
<proteinExistence type="inferred from homology"/>
<feature type="region of interest" description="Disordered" evidence="5">
    <location>
        <begin position="19"/>
        <end position="39"/>
    </location>
</feature>
<evidence type="ECO:0000256" key="2">
    <source>
        <dbReference type="ARBA" id="ARBA00022801"/>
    </source>
</evidence>
<dbReference type="PANTHER" id="PTHR31297:SF43">
    <property type="entry name" value="GLUCAN 1,3-BETA-GLUCOSIDASE 3"/>
    <property type="match status" value="1"/>
</dbReference>
<organism evidence="7 8">
    <name type="scientific">Amanita thiersii Skay4041</name>
    <dbReference type="NCBI Taxonomy" id="703135"/>
    <lineage>
        <taxon>Eukaryota</taxon>
        <taxon>Fungi</taxon>
        <taxon>Dikarya</taxon>
        <taxon>Basidiomycota</taxon>
        <taxon>Agaricomycotina</taxon>
        <taxon>Agaricomycetes</taxon>
        <taxon>Agaricomycetidae</taxon>
        <taxon>Agaricales</taxon>
        <taxon>Pluteineae</taxon>
        <taxon>Amanitaceae</taxon>
        <taxon>Amanita</taxon>
    </lineage>
</organism>
<evidence type="ECO:0000256" key="1">
    <source>
        <dbReference type="ARBA" id="ARBA00005641"/>
    </source>
</evidence>
<evidence type="ECO:0000256" key="3">
    <source>
        <dbReference type="ARBA" id="ARBA00023295"/>
    </source>
</evidence>
<evidence type="ECO:0000256" key="4">
    <source>
        <dbReference type="RuleBase" id="RU361153"/>
    </source>
</evidence>
<dbReference type="GO" id="GO:0009251">
    <property type="term" value="P:glucan catabolic process"/>
    <property type="evidence" value="ECO:0007669"/>
    <property type="project" value="TreeGrafter"/>
</dbReference>
<keyword evidence="8" id="KW-1185">Reference proteome</keyword>
<dbReference type="Proteomes" id="UP000242287">
    <property type="component" value="Unassembled WGS sequence"/>
</dbReference>
<sequence>MKEFSKKLAGKISAKIPHLTPTSTSSAHIPAQSTFVAGSPSPEQEIFRYRKLRGVNLGSWFVQERWICHGTFQSAHPPGQSDLDIARGSNAKEIFEKHWDQWITESDWEWISQHGFNSVRIPIGYYHICGIDPTILDGTDFQGYDDVFAGAWSRLTRAIEIAYRYGIGVLIDLHAAPGKQNRDSHAGTSNPPQFFEKKHHRSHATQVLYSLVANLVVFAHSHSPPLPNVIGVELLNEPQPASDSSLMEWYTSTLKELRQIDPLLPIYLGDCWRPDQYADYITSVSQVTGLVVMDHHLYRCFTSSDISTSAAEHSRNLEDPNAHTPQTFQRVSEKLGRANGGLIVGEWSAALNPGSLRGENDEAKKYVIAQLDLYERTCAGWFFWTLKKQSRGDTGWSLIDAVSGGVFPARVGLSVKRRPSGDEERRKRAKTAMLNQALENHTSYWSKHPGHYEHWRFEKGFKDAWEEAYRFFDWGVLSGRVSVSELGFVSARARSLAGDLGGNYWEYEHGFIQGVGCARNDFQQVYC</sequence>
<dbReference type="InterPro" id="IPR050386">
    <property type="entry name" value="Glycosyl_hydrolase_5"/>
</dbReference>
<accession>A0A2A9NFZ1</accession>
<name>A0A2A9NFZ1_9AGAR</name>
<dbReference type="GO" id="GO:0005576">
    <property type="term" value="C:extracellular region"/>
    <property type="evidence" value="ECO:0007669"/>
    <property type="project" value="TreeGrafter"/>
</dbReference>
<dbReference type="GO" id="GO:0009986">
    <property type="term" value="C:cell surface"/>
    <property type="evidence" value="ECO:0007669"/>
    <property type="project" value="TreeGrafter"/>
</dbReference>
<dbReference type="GO" id="GO:0046557">
    <property type="term" value="F:glucan endo-1,6-beta-glucosidase activity"/>
    <property type="evidence" value="ECO:0007669"/>
    <property type="project" value="TreeGrafter"/>
</dbReference>
<dbReference type="InterPro" id="IPR001547">
    <property type="entry name" value="Glyco_hydro_5"/>
</dbReference>
<dbReference type="AlphaFoldDB" id="A0A2A9NFZ1"/>
<comment type="similarity">
    <text evidence="1 4">Belongs to the glycosyl hydrolase 5 (cellulase A) family.</text>
</comment>
<feature type="compositionally biased region" description="Polar residues" evidence="5">
    <location>
        <begin position="20"/>
        <end position="36"/>
    </location>
</feature>